<protein>
    <recommendedName>
        <fullName evidence="2">CCZ1/INTU/HSP4 first Longin domain-containing protein</fullName>
    </recommendedName>
</protein>
<dbReference type="InterPro" id="IPR043987">
    <property type="entry name" value="CCZ1/INTU/HSP4_longin_1"/>
</dbReference>
<feature type="region of interest" description="Disordered" evidence="1">
    <location>
        <begin position="52"/>
        <end position="135"/>
    </location>
</feature>
<evidence type="ECO:0000313" key="3">
    <source>
        <dbReference type="EMBL" id="KAJ1911538.1"/>
    </source>
</evidence>
<feature type="region of interest" description="Disordered" evidence="1">
    <location>
        <begin position="386"/>
        <end position="432"/>
    </location>
</feature>
<feature type="compositionally biased region" description="Low complexity" evidence="1">
    <location>
        <begin position="115"/>
        <end position="127"/>
    </location>
</feature>
<feature type="region of interest" description="Disordered" evidence="1">
    <location>
        <begin position="573"/>
        <end position="593"/>
    </location>
</feature>
<feature type="non-terminal residue" evidence="3">
    <location>
        <position position="1388"/>
    </location>
</feature>
<reference evidence="3" key="1">
    <citation type="submission" date="2022-07" db="EMBL/GenBank/DDBJ databases">
        <title>Phylogenomic reconstructions and comparative analyses of Kickxellomycotina fungi.</title>
        <authorList>
            <person name="Reynolds N.K."/>
            <person name="Stajich J.E."/>
            <person name="Barry K."/>
            <person name="Grigoriev I.V."/>
            <person name="Crous P."/>
            <person name="Smith M.E."/>
        </authorList>
    </citation>
    <scope>NUCLEOTIDE SEQUENCE</scope>
    <source>
        <strain evidence="3">NBRC 100468</strain>
    </source>
</reference>
<gene>
    <name evidence="3" type="ORF">H4219_005908</name>
</gene>
<evidence type="ECO:0000259" key="2">
    <source>
        <dbReference type="Pfam" id="PF19031"/>
    </source>
</evidence>
<feature type="region of interest" description="Disordered" evidence="1">
    <location>
        <begin position="500"/>
        <end position="554"/>
    </location>
</feature>
<feature type="compositionally biased region" description="Polar residues" evidence="1">
    <location>
        <begin position="399"/>
        <end position="408"/>
    </location>
</feature>
<dbReference type="Proteomes" id="UP001150538">
    <property type="component" value="Unassembled WGS sequence"/>
</dbReference>
<dbReference type="EMBL" id="JANBPU010000437">
    <property type="protein sequence ID" value="KAJ1911538.1"/>
    <property type="molecule type" value="Genomic_DNA"/>
</dbReference>
<feature type="region of interest" description="Disordered" evidence="1">
    <location>
        <begin position="633"/>
        <end position="667"/>
    </location>
</feature>
<accession>A0A9W8DK44</accession>
<keyword evidence="4" id="KW-1185">Reference proteome</keyword>
<feature type="compositionally biased region" description="Polar residues" evidence="1">
    <location>
        <begin position="1224"/>
        <end position="1245"/>
    </location>
</feature>
<sequence length="1388" mass="153892">MLSGDGQYCPPAFSYFSIFSPDLRRKKLNLRTGKFQESPILYYVAAETPQYYPEPKKKPTIIHRRPVPPPPPPPLQQQSSSESQIATDSNDDDDEANTQKSLKNVPKTLEDDNSSKTTTINSNNTPKNTDRDGTNINEVTMSTISNSAQNRSQITSSDPIPGLTRERFVDLDTQLREIGAVQALTKFSQKFTFQSSTTDSKTTQQQHTQVIRSEKRCIAIFQAEPEIWFTLCVIFPRRIRSIPGEKDAVSIEFIESDLTDDAIINWLKREYHAYRLMYGPIQPHLNYLCDVVSDSEGCAATAGGGDQERLIVQLETNLADYFGKVVWGFDSRWSQNRTSELDLIHTVGGVPKKIIGSATNRYFEQCWDVLSLLPSHSDDNELRTRANTLSDKDKDKGPTINTAATARSTSKRKGKEKDVGSDDNTEAMPGASKDEVLSFNKFEQNAEYRVEGMFVYWQGQDLLWSSCPEDSLHPSESLKALDAKALTAQALTSWVRSTYSKGFQDPPYRPQPKQRNDAHATSKALKDSLKEISDYKDSSPRSNRNKKKNKNDDAKSIFSSIVGISTKLAAPLIPGMGGGEGSGNRDTSDSASKSTWGYLTGALSWNRASPSLKPQQSPHDNIHTSAEVLNKADDEVAESDARSIGNTETYSSESVKPDIDDRSSIKSKTETTTAIGAPFRISTNFTSTFSDAVSALVEPKPPPSIKQDPPFKGTQVSARPITMVFNDTSSNFKDRAPSVPMSSGARSTRRYGSPSVFRKTPHHSSSSSQYPIPRVKSKASLSESLASSMRFPVEGHFYSDSKSIAPSLYSVSGRSLGIHSSTVGNDDIFNQDYHSQNQNHLDPMVLPGVHPDYTFVNTLTSAAKIETADILAPEAKDTESDDQDIGSNIESLVSEAVGNTLFPNTGDLVDETRGVVLAPRGIQGMQYDKRYLRSLYGSFVNSGEPPKFSLPKIAIPNPQSLPPPQPSADDVFGDLDTASNHLLITCETPLWVDSLVGHMIHNHHEEKCHTFAYKYGELLFLVLIRKRRDMVHNNISDEAYQAIERIIHSFSPTLLFHTTKNNQLTEKLYNSLPFKDKVYYFHRNMTTNALHSSFSPTTGVVSGYTGNHSVLYGFQGSNLTPNAKSKKNASLELAPSSSGNDKKHHDHKSSLYITAQRLSQNDILLNDSFDILNPLQSPSLKPPVAPPHIVFKPHPLIGNVIDDPSPSQSPHGQKKTDGERDRNNASASPYNNSMAQRQRAKSFNNKGQHQELVGSVIGGNRFVVEQKMLLNMYSQFTRHSYIRDIAIRLSNQNWVAARYTKGHQYHKHHHPYTSAPLTNTFNINYKSQYTSILPYKQSPTLSTTTASPTFGSTFSPLGSPRSGGLGKGDPSFWCYVIPQQKGTLADTR</sequence>
<feature type="compositionally biased region" description="Basic and acidic residues" evidence="1">
    <location>
        <begin position="655"/>
        <end position="667"/>
    </location>
</feature>
<dbReference type="Pfam" id="PF19031">
    <property type="entry name" value="Intu_longin_1"/>
    <property type="match status" value="1"/>
</dbReference>
<comment type="caution">
    <text evidence="3">The sequence shown here is derived from an EMBL/GenBank/DDBJ whole genome shotgun (WGS) entry which is preliminary data.</text>
</comment>
<proteinExistence type="predicted"/>
<feature type="compositionally biased region" description="Basic and acidic residues" evidence="1">
    <location>
        <begin position="1214"/>
        <end position="1223"/>
    </location>
</feature>
<feature type="region of interest" description="Disordered" evidence="1">
    <location>
        <begin position="1195"/>
        <end position="1245"/>
    </location>
</feature>
<dbReference type="OrthoDB" id="240546at2759"/>
<feature type="domain" description="CCZ1/INTU/HSP4 first Longin" evidence="2">
    <location>
        <begin position="170"/>
        <end position="279"/>
    </location>
</feature>
<feature type="region of interest" description="Disordered" evidence="1">
    <location>
        <begin position="1123"/>
        <end position="1148"/>
    </location>
</feature>
<feature type="compositionally biased region" description="Basic and acidic residues" evidence="1">
    <location>
        <begin position="514"/>
        <end position="539"/>
    </location>
</feature>
<feature type="region of interest" description="Disordered" evidence="1">
    <location>
        <begin position="728"/>
        <end position="775"/>
    </location>
</feature>
<organism evidence="3 4">
    <name type="scientific">Mycoemilia scoparia</name>
    <dbReference type="NCBI Taxonomy" id="417184"/>
    <lineage>
        <taxon>Eukaryota</taxon>
        <taxon>Fungi</taxon>
        <taxon>Fungi incertae sedis</taxon>
        <taxon>Zoopagomycota</taxon>
        <taxon>Kickxellomycotina</taxon>
        <taxon>Kickxellomycetes</taxon>
        <taxon>Kickxellales</taxon>
        <taxon>Kickxellaceae</taxon>
        <taxon>Mycoemilia</taxon>
    </lineage>
</organism>
<name>A0A9W8DK44_9FUNG</name>
<feature type="compositionally biased region" description="Basic and acidic residues" evidence="1">
    <location>
        <begin position="386"/>
        <end position="397"/>
    </location>
</feature>
<evidence type="ECO:0000256" key="1">
    <source>
        <dbReference type="SAM" id="MobiDB-lite"/>
    </source>
</evidence>
<evidence type="ECO:0000313" key="4">
    <source>
        <dbReference type="Proteomes" id="UP001150538"/>
    </source>
</evidence>
<feature type="compositionally biased region" description="Polar residues" evidence="1">
    <location>
        <begin position="644"/>
        <end position="654"/>
    </location>
</feature>